<keyword evidence="4" id="KW-1185">Reference proteome</keyword>
<reference evidence="3 4" key="1">
    <citation type="submission" date="2022-01" db="EMBL/GenBank/DDBJ databases">
        <title>Octadecabacter sp. nov., isolated from a marine alga.</title>
        <authorList>
            <person name="Jin M.S."/>
            <person name="Kim H.M."/>
            <person name="Han D.M."/>
            <person name="Jung J.J."/>
            <person name="Jeon C.O."/>
        </authorList>
    </citation>
    <scope>NUCLEOTIDE SEQUENCE [LARGE SCALE GENOMIC DNA]</scope>
    <source>
        <strain evidence="3 4">G9-8</strain>
    </source>
</reference>
<sequence length="389" mass="42007">MNPKSNSITTETIIIGGGLHGLSTALHLAMRGMTVVVLEKDRVGRHASSANAGGVRRLGRALPEVPLSVASADIWQNMTDLVDDDCGFVSSFQVKLADTQTHMDQLRERAKQVRAIGFEHEEIIDQQTLRDLVPAVSKDCIGALAVTGDGYANPFQTVRAFYTKCIELGVVIHQGSGVENISRVADDWSVRTAHHTITARNIVNCSGAWGGKIAAMLGDHLPIDARAPMLMITEKMPHFMDGVAGAQGIPLSFKQFPNGTVLIGGGNVGNAYLETNKTDLDYQGLALSAATARRYFPIMENAKIVRCWAGIEGFMPDNIPVIGKGRQDNVFHSFGYSAHGYQMAPICGKILSELIIDQGATLPIDAFDPARFRKNSRENGSESIAEFAS</sequence>
<dbReference type="Gene3D" id="3.50.50.60">
    <property type="entry name" value="FAD/NAD(P)-binding domain"/>
    <property type="match status" value="1"/>
</dbReference>
<dbReference type="InterPro" id="IPR036188">
    <property type="entry name" value="FAD/NAD-bd_sf"/>
</dbReference>
<keyword evidence="1" id="KW-0560">Oxidoreductase</keyword>
<name>A0ABS9CXX5_9RHOB</name>
<evidence type="ECO:0000259" key="2">
    <source>
        <dbReference type="Pfam" id="PF01266"/>
    </source>
</evidence>
<accession>A0ABS9CXX5</accession>
<dbReference type="InterPro" id="IPR006076">
    <property type="entry name" value="FAD-dep_OxRdtase"/>
</dbReference>
<dbReference type="RefSeq" id="WP_235226321.1">
    <property type="nucleotide sequence ID" value="NZ_JAKGAQ010000003.1"/>
</dbReference>
<comment type="caution">
    <text evidence="3">The sequence shown here is derived from an EMBL/GenBank/DDBJ whole genome shotgun (WGS) entry which is preliminary data.</text>
</comment>
<protein>
    <submittedName>
        <fullName evidence="3">FAD-binding oxidoreductase</fullName>
    </submittedName>
</protein>
<dbReference type="Gene3D" id="3.30.9.10">
    <property type="entry name" value="D-Amino Acid Oxidase, subunit A, domain 2"/>
    <property type="match status" value="1"/>
</dbReference>
<organism evidence="3 4">
    <name type="scientific">Octadecabacter dasysiphoniae</name>
    <dbReference type="NCBI Taxonomy" id="2909341"/>
    <lineage>
        <taxon>Bacteria</taxon>
        <taxon>Pseudomonadati</taxon>
        <taxon>Pseudomonadota</taxon>
        <taxon>Alphaproteobacteria</taxon>
        <taxon>Rhodobacterales</taxon>
        <taxon>Roseobacteraceae</taxon>
        <taxon>Octadecabacter</taxon>
    </lineage>
</organism>
<dbReference type="EMBL" id="JAKGAQ010000003">
    <property type="protein sequence ID" value="MCF2871993.1"/>
    <property type="molecule type" value="Genomic_DNA"/>
</dbReference>
<evidence type="ECO:0000313" key="3">
    <source>
        <dbReference type="EMBL" id="MCF2871993.1"/>
    </source>
</evidence>
<dbReference type="Proteomes" id="UP001200557">
    <property type="component" value="Unassembled WGS sequence"/>
</dbReference>
<gene>
    <name evidence="3" type="ORF">L0664_13025</name>
</gene>
<evidence type="ECO:0000256" key="1">
    <source>
        <dbReference type="ARBA" id="ARBA00023002"/>
    </source>
</evidence>
<proteinExistence type="predicted"/>
<dbReference type="PANTHER" id="PTHR13847">
    <property type="entry name" value="SARCOSINE DEHYDROGENASE-RELATED"/>
    <property type="match status" value="1"/>
</dbReference>
<feature type="domain" description="FAD dependent oxidoreductase" evidence="2">
    <location>
        <begin position="12"/>
        <end position="354"/>
    </location>
</feature>
<evidence type="ECO:0000313" key="4">
    <source>
        <dbReference type="Proteomes" id="UP001200557"/>
    </source>
</evidence>
<dbReference type="SUPFAM" id="SSF51905">
    <property type="entry name" value="FAD/NAD(P)-binding domain"/>
    <property type="match status" value="1"/>
</dbReference>
<dbReference type="Pfam" id="PF01266">
    <property type="entry name" value="DAO"/>
    <property type="match status" value="1"/>
</dbReference>